<dbReference type="AlphaFoldDB" id="A0AAD4QYW4"/>
<sequence>MIEVNGTGNCFRDKAKLGPLAGASYSASLFHCLPVGCNSKDALQLGSMWGQDKAKSLIEAAGFKSVEIEELPFYQFNILYKAKK</sequence>
<proteinExistence type="predicted"/>
<dbReference type="EMBL" id="JAKKPZ010000065">
    <property type="protein sequence ID" value="KAI1704616.1"/>
    <property type="molecule type" value="Genomic_DNA"/>
</dbReference>
<evidence type="ECO:0000313" key="2">
    <source>
        <dbReference type="Proteomes" id="UP001201812"/>
    </source>
</evidence>
<name>A0AAD4QYW4_9BILA</name>
<accession>A0AAD4QYW4</accession>
<gene>
    <name evidence="1" type="ORF">DdX_14112</name>
</gene>
<protein>
    <submittedName>
        <fullName evidence="1">Uncharacterized protein</fullName>
    </submittedName>
</protein>
<evidence type="ECO:0000313" key="1">
    <source>
        <dbReference type="EMBL" id="KAI1704616.1"/>
    </source>
</evidence>
<reference evidence="1" key="1">
    <citation type="submission" date="2022-01" db="EMBL/GenBank/DDBJ databases">
        <title>Genome Sequence Resource for Two Populations of Ditylenchus destructor, the Migratory Endoparasitic Phytonematode.</title>
        <authorList>
            <person name="Zhang H."/>
            <person name="Lin R."/>
            <person name="Xie B."/>
        </authorList>
    </citation>
    <scope>NUCLEOTIDE SEQUENCE</scope>
    <source>
        <strain evidence="1">BazhouSP</strain>
    </source>
</reference>
<organism evidence="1 2">
    <name type="scientific">Ditylenchus destructor</name>
    <dbReference type="NCBI Taxonomy" id="166010"/>
    <lineage>
        <taxon>Eukaryota</taxon>
        <taxon>Metazoa</taxon>
        <taxon>Ecdysozoa</taxon>
        <taxon>Nematoda</taxon>
        <taxon>Chromadorea</taxon>
        <taxon>Rhabditida</taxon>
        <taxon>Tylenchina</taxon>
        <taxon>Tylenchomorpha</taxon>
        <taxon>Sphaerularioidea</taxon>
        <taxon>Anguinidae</taxon>
        <taxon>Anguininae</taxon>
        <taxon>Ditylenchus</taxon>
    </lineage>
</organism>
<dbReference type="PANTHER" id="PTHR45581">
    <property type="entry name" value="PROTEIN CBG10435"/>
    <property type="match status" value="1"/>
</dbReference>
<comment type="caution">
    <text evidence="1">The sequence shown here is derived from an EMBL/GenBank/DDBJ whole genome shotgun (WGS) entry which is preliminary data.</text>
</comment>
<dbReference type="Proteomes" id="UP001201812">
    <property type="component" value="Unassembled WGS sequence"/>
</dbReference>
<keyword evidence="2" id="KW-1185">Reference proteome</keyword>
<dbReference type="PANTHER" id="PTHR45581:SF3">
    <property type="entry name" value="METHYLTRANSFERASE DOMAIN-CONTAINING PROTEIN"/>
    <property type="match status" value="1"/>
</dbReference>